<dbReference type="SMART" id="SM00895">
    <property type="entry name" value="FCD"/>
    <property type="match status" value="1"/>
</dbReference>
<evidence type="ECO:0000256" key="1">
    <source>
        <dbReference type="ARBA" id="ARBA00023015"/>
    </source>
</evidence>
<keyword evidence="1" id="KW-0805">Transcription regulation</keyword>
<evidence type="ECO:0000313" key="6">
    <source>
        <dbReference type="Proteomes" id="UP001614394"/>
    </source>
</evidence>
<comment type="caution">
    <text evidence="5">The sequence shown here is derived from an EMBL/GenBank/DDBJ whole genome shotgun (WGS) entry which is preliminary data.</text>
</comment>
<dbReference type="InterPro" id="IPR036390">
    <property type="entry name" value="WH_DNA-bd_sf"/>
</dbReference>
<organism evidence="5 6">
    <name type="scientific">Streptomyces fildesensis</name>
    <dbReference type="NCBI Taxonomy" id="375757"/>
    <lineage>
        <taxon>Bacteria</taxon>
        <taxon>Bacillati</taxon>
        <taxon>Actinomycetota</taxon>
        <taxon>Actinomycetes</taxon>
        <taxon>Kitasatosporales</taxon>
        <taxon>Streptomycetaceae</taxon>
        <taxon>Streptomyces</taxon>
    </lineage>
</organism>
<feature type="domain" description="HTH gntR-type" evidence="4">
    <location>
        <begin position="9"/>
        <end position="77"/>
    </location>
</feature>
<reference evidence="5 6" key="1">
    <citation type="submission" date="2024-10" db="EMBL/GenBank/DDBJ databases">
        <title>The Natural Products Discovery Center: Release of the First 8490 Sequenced Strains for Exploring Actinobacteria Biosynthetic Diversity.</title>
        <authorList>
            <person name="Kalkreuter E."/>
            <person name="Kautsar S.A."/>
            <person name="Yang D."/>
            <person name="Bader C.D."/>
            <person name="Teijaro C.N."/>
            <person name="Fluegel L."/>
            <person name="Davis C.M."/>
            <person name="Simpson J.R."/>
            <person name="Lauterbach L."/>
            <person name="Steele A.D."/>
            <person name="Gui C."/>
            <person name="Meng S."/>
            <person name="Li G."/>
            <person name="Viehrig K."/>
            <person name="Ye F."/>
            <person name="Su P."/>
            <person name="Kiefer A.F."/>
            <person name="Nichols A."/>
            <person name="Cepeda A.J."/>
            <person name="Yan W."/>
            <person name="Fan B."/>
            <person name="Jiang Y."/>
            <person name="Adhikari A."/>
            <person name="Zheng C.-J."/>
            <person name="Schuster L."/>
            <person name="Cowan T.M."/>
            <person name="Smanski M.J."/>
            <person name="Chevrette M.G."/>
            <person name="De Carvalho L.P.S."/>
            <person name="Shen B."/>
        </authorList>
    </citation>
    <scope>NUCLEOTIDE SEQUENCE [LARGE SCALE GENOMIC DNA]</scope>
    <source>
        <strain evidence="5 6">NPDC053399</strain>
    </source>
</reference>
<evidence type="ECO:0000256" key="2">
    <source>
        <dbReference type="ARBA" id="ARBA00023125"/>
    </source>
</evidence>
<dbReference type="RefSeq" id="WP_399653564.1">
    <property type="nucleotide sequence ID" value="NZ_JBITYG010000008.1"/>
</dbReference>
<evidence type="ECO:0000256" key="3">
    <source>
        <dbReference type="ARBA" id="ARBA00023163"/>
    </source>
</evidence>
<dbReference type="Gene3D" id="1.10.10.10">
    <property type="entry name" value="Winged helix-like DNA-binding domain superfamily/Winged helix DNA-binding domain"/>
    <property type="match status" value="1"/>
</dbReference>
<dbReference type="InterPro" id="IPR011711">
    <property type="entry name" value="GntR_C"/>
</dbReference>
<evidence type="ECO:0000313" key="5">
    <source>
        <dbReference type="EMBL" id="MFI9103889.1"/>
    </source>
</evidence>
<dbReference type="SUPFAM" id="SSF48008">
    <property type="entry name" value="GntR ligand-binding domain-like"/>
    <property type="match status" value="1"/>
</dbReference>
<keyword evidence="6" id="KW-1185">Reference proteome</keyword>
<evidence type="ECO:0000259" key="4">
    <source>
        <dbReference type="PROSITE" id="PS50949"/>
    </source>
</evidence>
<dbReference type="InterPro" id="IPR036388">
    <property type="entry name" value="WH-like_DNA-bd_sf"/>
</dbReference>
<dbReference type="InterPro" id="IPR000524">
    <property type="entry name" value="Tscrpt_reg_HTH_GntR"/>
</dbReference>
<dbReference type="PANTHER" id="PTHR43537">
    <property type="entry name" value="TRANSCRIPTIONAL REGULATOR, GNTR FAMILY"/>
    <property type="match status" value="1"/>
</dbReference>
<dbReference type="PRINTS" id="PR00035">
    <property type="entry name" value="HTHGNTR"/>
</dbReference>
<dbReference type="Proteomes" id="UP001614394">
    <property type="component" value="Unassembled WGS sequence"/>
</dbReference>
<dbReference type="Pfam" id="PF00392">
    <property type="entry name" value="GntR"/>
    <property type="match status" value="1"/>
</dbReference>
<keyword evidence="2" id="KW-0238">DNA-binding</keyword>
<dbReference type="PANTHER" id="PTHR43537:SF47">
    <property type="entry name" value="REGULATORY PROTEIN GNTR HTH"/>
    <property type="match status" value="1"/>
</dbReference>
<keyword evidence="3" id="KW-0804">Transcription</keyword>
<protein>
    <submittedName>
        <fullName evidence="5">FadR/GntR family transcriptional regulator</fullName>
    </submittedName>
</protein>
<accession>A0ABW8CBT6</accession>
<gene>
    <name evidence="5" type="ORF">ACIGXA_25560</name>
</gene>
<dbReference type="PROSITE" id="PS50949">
    <property type="entry name" value="HTH_GNTR"/>
    <property type="match status" value="1"/>
</dbReference>
<dbReference type="CDD" id="cd07377">
    <property type="entry name" value="WHTH_GntR"/>
    <property type="match status" value="1"/>
</dbReference>
<dbReference type="SUPFAM" id="SSF46785">
    <property type="entry name" value="Winged helix' DNA-binding domain"/>
    <property type="match status" value="1"/>
</dbReference>
<dbReference type="SMART" id="SM00345">
    <property type="entry name" value="HTH_GNTR"/>
    <property type="match status" value="1"/>
</dbReference>
<dbReference type="Pfam" id="PF07729">
    <property type="entry name" value="FCD"/>
    <property type="match status" value="1"/>
</dbReference>
<name>A0ABW8CBT6_9ACTN</name>
<dbReference type="Gene3D" id="1.20.120.530">
    <property type="entry name" value="GntR ligand-binding domain-like"/>
    <property type="match status" value="1"/>
</dbReference>
<proteinExistence type="predicted"/>
<dbReference type="InterPro" id="IPR008920">
    <property type="entry name" value="TF_FadR/GntR_C"/>
</dbReference>
<sequence length="236" mass="25393">MILHSADRRSLVDTVVEQLREQLAAGTWQVGMRIPTEHELADLLGVGRNTVREAVRVLAHAGQLESRQGQGTYVISRADPAAVLLGMRRAGIRDVLELRLALETEGARLAAVRRTPEDLERMRSALGSVHGHGAELTGGTQADDDVHFHQCVVEAAHNAALTEVYRYFSSSVRETLLAAVGDSDMPPIDLETHTALVDAIEAGDPQAADSATRALLREPLRAVEALLAAASDRSTS</sequence>
<dbReference type="EMBL" id="JBITYG010000008">
    <property type="protein sequence ID" value="MFI9103889.1"/>
    <property type="molecule type" value="Genomic_DNA"/>
</dbReference>